<keyword evidence="1" id="KW-0472">Membrane</keyword>
<accession>B2TQQ4</accession>
<feature type="transmembrane region" description="Helical" evidence="1">
    <location>
        <begin position="39"/>
        <end position="61"/>
    </location>
</feature>
<keyword evidence="1" id="KW-0812">Transmembrane</keyword>
<reference evidence="3" key="1">
    <citation type="submission" date="2009-06" db="EMBL/GenBank/DDBJ databases">
        <authorList>
            <consortium name="US DOE Joint Genome Institute (JGI-PGF)"/>
            <person name="Lucas S."/>
            <person name="Copeland A."/>
            <person name="Lapidus A."/>
            <person name="Glavina del Rio T."/>
            <person name="Dalin E."/>
            <person name="Tice H."/>
            <person name="Bruce D."/>
            <person name="Goodwin L."/>
            <person name="Pitluck S."/>
            <person name="Kyrpides N."/>
            <person name="Mavromatis K."/>
            <person name="Ivanova N."/>
            <person name="Saunders E."/>
            <person name="Brettin T."/>
            <person name="Detter J.C."/>
            <person name="Han C."/>
            <person name="Larimer F."/>
            <person name="Land M."/>
            <person name="Hauser L."/>
            <person name="Markowitz V."/>
            <person name="Cheng J.-F."/>
            <person name="Hugenholtz P."/>
            <person name="Woyke T."/>
            <person name="Wu D."/>
            <person name="Gronow S."/>
            <person name="Klenk H.-P."/>
            <person name="Eisen J.A."/>
        </authorList>
    </citation>
    <scope>NUCLEOTIDE SEQUENCE</scope>
    <source>
        <strain evidence="3">Eklund 17B</strain>
    </source>
</reference>
<name>B2TQQ4_CLOBB</name>
<dbReference type="HOGENOM" id="CLU_182767_2_0_9"/>
<evidence type="ECO:0000313" key="3">
    <source>
        <dbReference type="EMBL" id="ACD21894.1"/>
    </source>
</evidence>
<organism evidence="3">
    <name type="scientific">Clostridium botulinum (strain Eklund 17B / Type B)</name>
    <dbReference type="NCBI Taxonomy" id="935198"/>
    <lineage>
        <taxon>Bacteria</taxon>
        <taxon>Bacillati</taxon>
        <taxon>Bacillota</taxon>
        <taxon>Clostridia</taxon>
        <taxon>Eubacteriales</taxon>
        <taxon>Clostridiaceae</taxon>
        <taxon>Clostridium</taxon>
    </lineage>
</organism>
<dbReference type="PROSITE" id="PS51257">
    <property type="entry name" value="PROKAR_LIPOPROTEIN"/>
    <property type="match status" value="1"/>
</dbReference>
<proteinExistence type="predicted"/>
<dbReference type="AlphaFoldDB" id="B2TQQ4"/>
<evidence type="ECO:0000259" key="2">
    <source>
        <dbReference type="Pfam" id="PF13127"/>
    </source>
</evidence>
<dbReference type="EMBL" id="CP001056">
    <property type="protein sequence ID" value="ACD21894.1"/>
    <property type="molecule type" value="Genomic_DNA"/>
</dbReference>
<dbReference type="Pfam" id="PF13127">
    <property type="entry name" value="DUF3955"/>
    <property type="match status" value="1"/>
</dbReference>
<dbReference type="KEGG" id="cbk:CLL_A3325"/>
<reference evidence="3" key="2">
    <citation type="submission" date="2009-08" db="EMBL/GenBank/DDBJ databases">
        <authorList>
            <person name="Shrivastava S."/>
            <person name="Brinkac L.M."/>
            <person name="Dodson R.J."/>
            <person name="Harkins D.M."/>
            <person name="Durkin A.S."/>
            <person name="Sutton G."/>
        </authorList>
    </citation>
    <scope>NUCLEOTIDE SEQUENCE</scope>
    <source>
        <strain evidence="3">Eklund 17B</strain>
    </source>
</reference>
<evidence type="ECO:0000256" key="1">
    <source>
        <dbReference type="SAM" id="Phobius"/>
    </source>
</evidence>
<feature type="domain" description="DUF3955" evidence="2">
    <location>
        <begin position="3"/>
        <end position="57"/>
    </location>
</feature>
<dbReference type="InterPro" id="IPR025016">
    <property type="entry name" value="DUF3955"/>
</dbReference>
<keyword evidence="1" id="KW-1133">Transmembrane helix</keyword>
<protein>
    <submittedName>
        <fullName evidence="3">Membrane protein</fullName>
    </submittedName>
</protein>
<sequence>MKKYILSIIPFVLAIGCVVAYNIIGSEVAPDGTLIEPFFLIPIGYIFVLISIVSLIISGVISMKNYYKKNKING</sequence>
<gene>
    <name evidence="3" type="ordered locus">CLL_A3325</name>
</gene>